<keyword evidence="1" id="KW-0479">Metal-binding</keyword>
<evidence type="ECO:0000313" key="4">
    <source>
        <dbReference type="EMBL" id="KAE9532130.1"/>
    </source>
</evidence>
<dbReference type="Gene3D" id="3.30.160.60">
    <property type="entry name" value="Classic Zinc Finger"/>
    <property type="match status" value="2"/>
</dbReference>
<evidence type="ECO:0000259" key="3">
    <source>
        <dbReference type="PROSITE" id="PS50157"/>
    </source>
</evidence>
<dbReference type="InterPro" id="IPR046341">
    <property type="entry name" value="SET_dom_sf"/>
</dbReference>
<dbReference type="GO" id="GO:0005634">
    <property type="term" value="C:nucleus"/>
    <property type="evidence" value="ECO:0007669"/>
    <property type="project" value="TreeGrafter"/>
</dbReference>
<dbReference type="EMBL" id="VYZN01000040">
    <property type="protein sequence ID" value="KAE9532130.1"/>
    <property type="molecule type" value="Genomic_DNA"/>
</dbReference>
<dbReference type="OrthoDB" id="6616761at2759"/>
<dbReference type="AlphaFoldDB" id="A0A6G0THY3"/>
<proteinExistence type="predicted"/>
<dbReference type="InterPro" id="IPR001214">
    <property type="entry name" value="SET_dom"/>
</dbReference>
<dbReference type="GO" id="GO:0042799">
    <property type="term" value="F:histone H4K20 methyltransferase activity"/>
    <property type="evidence" value="ECO:0007669"/>
    <property type="project" value="TreeGrafter"/>
</dbReference>
<dbReference type="PANTHER" id="PTHR12977">
    <property type="entry name" value="SUPPRESSOR OF VARIEGATION 4-20-RELATED"/>
    <property type="match status" value="1"/>
</dbReference>
<gene>
    <name evidence="4" type="ORF">AGLY_010332</name>
</gene>
<dbReference type="Pfam" id="PF00096">
    <property type="entry name" value="zf-C2H2"/>
    <property type="match status" value="3"/>
</dbReference>
<organism evidence="4 5">
    <name type="scientific">Aphis glycines</name>
    <name type="common">Soybean aphid</name>
    <dbReference type="NCBI Taxonomy" id="307491"/>
    <lineage>
        <taxon>Eukaryota</taxon>
        <taxon>Metazoa</taxon>
        <taxon>Ecdysozoa</taxon>
        <taxon>Arthropoda</taxon>
        <taxon>Hexapoda</taxon>
        <taxon>Insecta</taxon>
        <taxon>Pterygota</taxon>
        <taxon>Neoptera</taxon>
        <taxon>Paraneoptera</taxon>
        <taxon>Hemiptera</taxon>
        <taxon>Sternorrhyncha</taxon>
        <taxon>Aphidomorpha</taxon>
        <taxon>Aphidoidea</taxon>
        <taxon>Aphididae</taxon>
        <taxon>Aphidini</taxon>
        <taxon>Aphis</taxon>
        <taxon>Aphis</taxon>
    </lineage>
</organism>
<sequence length="394" mass="45647">MMRKRRKFQILSVADDLATASILDEHLGFTTHKTNAEQFKFTSKQEIKMLNQQMNLYSKSITDNLYKYEKNDRFKNLVNDVRVVSKQFIPCGTVIKTLCGQTCPIPPEEIIMGVNDFLILCSSKSKKDVLFLGPAAYINHCCSYNTVWVPENMCAGIWCAKTIRPINIGDEITADYGDHYFGVHNVGCQCKCCEQRVNIVSTDGSIEISTDNKAMQKRKIEKSMYNKSSDDMSDGSSDDKENLREEVLQPDGNKTCDVCFKTFKHISWKHLITHIISNTHECKLCKKIYSSKSSLKRHMLCHATERQKHECEKCQKSFYYKSDLSYHMKTSHQPNAILKCQKCEKLYKTNKLLKIHYDDVHNQIKKYKCNICGISFGQPIQLFRHREKEKHRDP</sequence>
<feature type="domain" description="C2H2-type" evidence="3">
    <location>
        <begin position="338"/>
        <end position="366"/>
    </location>
</feature>
<dbReference type="PROSITE" id="PS50157">
    <property type="entry name" value="ZINC_FINGER_C2H2_2"/>
    <property type="match status" value="4"/>
</dbReference>
<accession>A0A6G0THY3</accession>
<keyword evidence="1" id="KW-0863">Zinc-finger</keyword>
<dbReference type="Proteomes" id="UP000475862">
    <property type="component" value="Unassembled WGS sequence"/>
</dbReference>
<name>A0A6G0THY3_APHGL</name>
<feature type="domain" description="C2H2-type" evidence="3">
    <location>
        <begin position="280"/>
        <end position="307"/>
    </location>
</feature>
<dbReference type="PROSITE" id="PS00028">
    <property type="entry name" value="ZINC_FINGER_C2H2_1"/>
    <property type="match status" value="4"/>
</dbReference>
<feature type="region of interest" description="Disordered" evidence="2">
    <location>
        <begin position="224"/>
        <end position="243"/>
    </location>
</feature>
<evidence type="ECO:0000313" key="5">
    <source>
        <dbReference type="Proteomes" id="UP000475862"/>
    </source>
</evidence>
<keyword evidence="5" id="KW-1185">Reference proteome</keyword>
<dbReference type="InterPro" id="IPR039977">
    <property type="entry name" value="Suv4-20/Set9"/>
</dbReference>
<comment type="caution">
    <text evidence="4">The sequence shown here is derived from an EMBL/GenBank/DDBJ whole genome shotgun (WGS) entry which is preliminary data.</text>
</comment>
<dbReference type="Gene3D" id="2.170.270.10">
    <property type="entry name" value="SET domain"/>
    <property type="match status" value="1"/>
</dbReference>
<evidence type="ECO:0000256" key="1">
    <source>
        <dbReference type="PROSITE-ProRule" id="PRU00042"/>
    </source>
</evidence>
<protein>
    <recommendedName>
        <fullName evidence="3">C2H2-type domain-containing protein</fullName>
    </recommendedName>
</protein>
<dbReference type="SUPFAM" id="SSF82199">
    <property type="entry name" value="SET domain"/>
    <property type="match status" value="1"/>
</dbReference>
<dbReference type="SMART" id="SM00355">
    <property type="entry name" value="ZnF_C2H2"/>
    <property type="match status" value="4"/>
</dbReference>
<feature type="domain" description="C2H2-type" evidence="3">
    <location>
        <begin position="309"/>
        <end position="332"/>
    </location>
</feature>
<keyword evidence="1" id="KW-0862">Zinc</keyword>
<dbReference type="GO" id="GO:0008270">
    <property type="term" value="F:zinc ion binding"/>
    <property type="evidence" value="ECO:0007669"/>
    <property type="project" value="UniProtKB-KW"/>
</dbReference>
<feature type="domain" description="C2H2-type" evidence="3">
    <location>
        <begin position="367"/>
        <end position="394"/>
    </location>
</feature>
<evidence type="ECO:0000256" key="2">
    <source>
        <dbReference type="SAM" id="MobiDB-lite"/>
    </source>
</evidence>
<dbReference type="PANTHER" id="PTHR12977:SF4">
    <property type="entry name" value="HISTONE-LYSINE N-METHYLTRANSFERASE KMT5B"/>
    <property type="match status" value="1"/>
</dbReference>
<dbReference type="Pfam" id="PF00856">
    <property type="entry name" value="SET"/>
    <property type="match status" value="1"/>
</dbReference>
<dbReference type="SUPFAM" id="SSF57667">
    <property type="entry name" value="beta-beta-alpha zinc fingers"/>
    <property type="match status" value="3"/>
</dbReference>
<reference evidence="4 5" key="1">
    <citation type="submission" date="2019-08" db="EMBL/GenBank/DDBJ databases">
        <title>The genome of the soybean aphid Biotype 1, its phylome, world population structure and adaptation to the North American continent.</title>
        <authorList>
            <person name="Giordano R."/>
            <person name="Donthu R.K."/>
            <person name="Hernandez A.G."/>
            <person name="Wright C.L."/>
            <person name="Zimin A.V."/>
        </authorList>
    </citation>
    <scope>NUCLEOTIDE SEQUENCE [LARGE SCALE GENOMIC DNA]</scope>
    <source>
        <tissue evidence="4">Whole aphids</tissue>
    </source>
</reference>
<dbReference type="InterPro" id="IPR013087">
    <property type="entry name" value="Znf_C2H2_type"/>
</dbReference>
<dbReference type="InterPro" id="IPR036236">
    <property type="entry name" value="Znf_C2H2_sf"/>
</dbReference>